<dbReference type="PANTHER" id="PTHR30290">
    <property type="entry name" value="PERIPLASMIC BINDING COMPONENT OF ABC TRANSPORTER"/>
    <property type="match status" value="1"/>
</dbReference>
<evidence type="ECO:0000256" key="1">
    <source>
        <dbReference type="ARBA" id="ARBA00004418"/>
    </source>
</evidence>
<geneLocation type="plasmid" evidence="6 7">
    <name>unnamed2</name>
</geneLocation>
<dbReference type="PANTHER" id="PTHR30290:SF10">
    <property type="entry name" value="PERIPLASMIC OLIGOPEPTIDE-BINDING PROTEIN-RELATED"/>
    <property type="match status" value="1"/>
</dbReference>
<dbReference type="PIRSF" id="PIRSF002741">
    <property type="entry name" value="MppA"/>
    <property type="match status" value="1"/>
</dbReference>
<dbReference type="RefSeq" id="WP_343211659.1">
    <property type="nucleotide sequence ID" value="NZ_CP123586.1"/>
</dbReference>
<dbReference type="Gene3D" id="3.10.105.10">
    <property type="entry name" value="Dipeptide-binding Protein, Domain 3"/>
    <property type="match status" value="1"/>
</dbReference>
<dbReference type="Pfam" id="PF00496">
    <property type="entry name" value="SBP_bac_5"/>
    <property type="match status" value="1"/>
</dbReference>
<reference evidence="6 7" key="1">
    <citation type="submission" date="2023-04" db="EMBL/GenBank/DDBJ databases">
        <title>Complete genome sequence of Alisedimentitalea scapharcae.</title>
        <authorList>
            <person name="Rong J.-C."/>
            <person name="Yi M.-L."/>
            <person name="Zhao Q."/>
        </authorList>
    </citation>
    <scope>NUCLEOTIDE SEQUENCE [LARGE SCALE GENOMIC DNA]</scope>
    <source>
        <strain evidence="6 7">KCTC 42119</strain>
        <plasmid evidence="6 7">unnamed2</plasmid>
    </source>
</reference>
<dbReference type="CDD" id="cd08503">
    <property type="entry name" value="PBP2_NikA_DppA_OppA_like_17"/>
    <property type="match status" value="1"/>
</dbReference>
<evidence type="ECO:0000313" key="7">
    <source>
        <dbReference type="Proteomes" id="UP001623232"/>
    </source>
</evidence>
<keyword evidence="4" id="KW-0732">Signal</keyword>
<organism evidence="6 7">
    <name type="scientific">Aliisedimentitalea scapharcae</name>
    <dbReference type="NCBI Taxonomy" id="1524259"/>
    <lineage>
        <taxon>Bacteria</taxon>
        <taxon>Pseudomonadati</taxon>
        <taxon>Pseudomonadota</taxon>
        <taxon>Alphaproteobacteria</taxon>
        <taxon>Rhodobacterales</taxon>
        <taxon>Roseobacteraceae</taxon>
        <taxon>Aliisedimentitalea</taxon>
    </lineage>
</organism>
<comment type="subcellular location">
    <subcellularLocation>
        <location evidence="1">Periplasm</location>
    </subcellularLocation>
</comment>
<dbReference type="InterPro" id="IPR039424">
    <property type="entry name" value="SBP_5"/>
</dbReference>
<evidence type="ECO:0000313" key="6">
    <source>
        <dbReference type="EMBL" id="WZK91434.1"/>
    </source>
</evidence>
<dbReference type="Gene3D" id="3.90.76.10">
    <property type="entry name" value="Dipeptide-binding Protein, Domain 1"/>
    <property type="match status" value="1"/>
</dbReference>
<keyword evidence="3" id="KW-0813">Transport</keyword>
<dbReference type="EMBL" id="CP123586">
    <property type="protein sequence ID" value="WZK91434.1"/>
    <property type="molecule type" value="Genomic_DNA"/>
</dbReference>
<dbReference type="InterPro" id="IPR030678">
    <property type="entry name" value="Peptide/Ni-bd"/>
</dbReference>
<dbReference type="InterPro" id="IPR006311">
    <property type="entry name" value="TAT_signal"/>
</dbReference>
<keyword evidence="6" id="KW-0614">Plasmid</keyword>
<evidence type="ECO:0000256" key="2">
    <source>
        <dbReference type="ARBA" id="ARBA00005695"/>
    </source>
</evidence>
<dbReference type="Proteomes" id="UP001623232">
    <property type="component" value="Plasmid unnamed2"/>
</dbReference>
<proteinExistence type="inferred from homology"/>
<feature type="domain" description="Solute-binding protein family 5" evidence="5">
    <location>
        <begin position="84"/>
        <end position="434"/>
    </location>
</feature>
<keyword evidence="7" id="KW-1185">Reference proteome</keyword>
<sequence>MKKYTSGLQIGRRGFLTGSAAVLGLSQLPRPAVAAPTKGGTFRVSVNQGGTSDTLNPAEASGSQQIMVGWALRNNLTEIGSDNKLKPELATNWSSDDAQTWVFKLRQGVTFHNGKTLGTEDVIASLNLHRGEDSTSGAKSLLAGVDDITAEGSDGIKITLSAPNADFPFILSDYHFQIMPVGADGELDLSGTGTGGYTLESWKPGVKTVLKRNPNYWKEGAANFDTVELLLISDSGAATTALVTGEIDAVQSAEYKTLGLLGRDKNVAIESISGGFHPTFAMQSSQAPFNDNNVRLALKYGVDREALVKKVLRGHGTVANDHPVAPSMPYFDALLEQRAYDPDKAKFHLKEAGLDSLSVSLSVSDSLFAGAVDSVTLFREHAAPGGIDVQVAREPGDGYWSDVWMKKPFFTSSWGARPVPDMIFATAYSKGGDWNESEFSNDTFQQLMLAARSELDEAKRGQMYGDMQAILKDEGGSVIPFFRNFVYARRADVSHSEDVASNWALDGYKAIERWWKV</sequence>
<protein>
    <submittedName>
        <fullName evidence="6">ABC transporter substrate-binding protein</fullName>
    </submittedName>
</protein>
<gene>
    <name evidence="6" type="ORF">QEZ52_22095</name>
</gene>
<evidence type="ECO:0000256" key="3">
    <source>
        <dbReference type="ARBA" id="ARBA00022448"/>
    </source>
</evidence>
<accession>A0ABZ2Y1C7</accession>
<dbReference type="InterPro" id="IPR000914">
    <property type="entry name" value="SBP_5_dom"/>
</dbReference>
<dbReference type="Gene3D" id="3.40.190.10">
    <property type="entry name" value="Periplasmic binding protein-like II"/>
    <property type="match status" value="1"/>
</dbReference>
<evidence type="ECO:0000256" key="4">
    <source>
        <dbReference type="ARBA" id="ARBA00022729"/>
    </source>
</evidence>
<comment type="similarity">
    <text evidence="2">Belongs to the bacterial solute-binding protein 5 family.</text>
</comment>
<dbReference type="PROSITE" id="PS51318">
    <property type="entry name" value="TAT"/>
    <property type="match status" value="1"/>
</dbReference>
<evidence type="ECO:0000259" key="5">
    <source>
        <dbReference type="Pfam" id="PF00496"/>
    </source>
</evidence>
<name>A0ABZ2Y1C7_9RHOB</name>
<dbReference type="SUPFAM" id="SSF53850">
    <property type="entry name" value="Periplasmic binding protein-like II"/>
    <property type="match status" value="1"/>
</dbReference>